<protein>
    <recommendedName>
        <fullName evidence="3">Cytochrome c oxidase assembly factor 5</fullName>
    </recommendedName>
</protein>
<dbReference type="OrthoDB" id="282149at2759"/>
<comment type="function">
    <text evidence="1">Involved in an early step of the mitochondrial complex IV assembly process.</text>
</comment>
<keyword evidence="4" id="KW-1015">Disulfide bond</keyword>
<proteinExistence type="inferred from homology"/>
<dbReference type="GO" id="GO:0005739">
    <property type="term" value="C:mitochondrion"/>
    <property type="evidence" value="ECO:0007669"/>
    <property type="project" value="TreeGrafter"/>
</dbReference>
<evidence type="ECO:0000256" key="3">
    <source>
        <dbReference type="ARBA" id="ARBA00021904"/>
    </source>
</evidence>
<name>A0A9R1U2K7_9HYME</name>
<evidence type="ECO:0000313" key="7">
    <source>
        <dbReference type="RefSeq" id="XP_011305228.1"/>
    </source>
</evidence>
<organism evidence="6 7">
    <name type="scientific">Fopius arisanus</name>
    <dbReference type="NCBI Taxonomy" id="64838"/>
    <lineage>
        <taxon>Eukaryota</taxon>
        <taxon>Metazoa</taxon>
        <taxon>Ecdysozoa</taxon>
        <taxon>Arthropoda</taxon>
        <taxon>Hexapoda</taxon>
        <taxon>Insecta</taxon>
        <taxon>Pterygota</taxon>
        <taxon>Neoptera</taxon>
        <taxon>Endopterygota</taxon>
        <taxon>Hymenoptera</taxon>
        <taxon>Apocrita</taxon>
        <taxon>Ichneumonoidea</taxon>
        <taxon>Braconidae</taxon>
        <taxon>Opiinae</taxon>
        <taxon>Fopius</taxon>
    </lineage>
</organism>
<gene>
    <name evidence="7" type="primary">LOC105267815</name>
</gene>
<comment type="similarity">
    <text evidence="2">Belongs to the PET191 family.</text>
</comment>
<dbReference type="InterPro" id="IPR018793">
    <property type="entry name" value="Cyt_c_oxidase_assmbl_Pet191"/>
</dbReference>
<evidence type="ECO:0000256" key="4">
    <source>
        <dbReference type="ARBA" id="ARBA00023157"/>
    </source>
</evidence>
<evidence type="ECO:0000256" key="1">
    <source>
        <dbReference type="ARBA" id="ARBA00003186"/>
    </source>
</evidence>
<dbReference type="PANTHER" id="PTHR28627:SF1">
    <property type="entry name" value="CYTOCHROME C OXIDASE ASSEMBLY FACTOR 5"/>
    <property type="match status" value="1"/>
</dbReference>
<evidence type="ECO:0000313" key="6">
    <source>
        <dbReference type="Proteomes" id="UP000694866"/>
    </source>
</evidence>
<keyword evidence="6" id="KW-1185">Reference proteome</keyword>
<dbReference type="AlphaFoldDB" id="A0A9R1U2K7"/>
<feature type="region of interest" description="Disordered" evidence="5">
    <location>
        <begin position="1"/>
        <end position="25"/>
    </location>
</feature>
<sequence length="99" mass="11378">MSDDLEQSKKNSARPSRMTFEGKNERLKDQSRCAGVRADLKICLLESDCCKIQKKTPKECIRTTDGSVPEDCQALRYVLYECKRSLIDGRRRFRGPVGY</sequence>
<dbReference type="Proteomes" id="UP000694866">
    <property type="component" value="Unplaced"/>
</dbReference>
<dbReference type="PANTHER" id="PTHR28627">
    <property type="entry name" value="CYTOCHROME C OXIDASE ASSEMBLY FACTOR 5"/>
    <property type="match status" value="1"/>
</dbReference>
<accession>A0A9R1U2K7</accession>
<evidence type="ECO:0000256" key="2">
    <source>
        <dbReference type="ARBA" id="ARBA00007785"/>
    </source>
</evidence>
<reference evidence="7" key="1">
    <citation type="submission" date="2025-08" db="UniProtKB">
        <authorList>
            <consortium name="RefSeq"/>
        </authorList>
    </citation>
    <scope>IDENTIFICATION</scope>
    <source>
        <strain evidence="7">USDA-PBARC FA_bdor</strain>
        <tissue evidence="7">Whole organism</tissue>
    </source>
</reference>
<dbReference type="GeneID" id="105267815"/>
<dbReference type="RefSeq" id="XP_011305228.1">
    <property type="nucleotide sequence ID" value="XM_011306926.1"/>
</dbReference>
<dbReference type="GO" id="GO:0033617">
    <property type="term" value="P:mitochondrial respiratory chain complex IV assembly"/>
    <property type="evidence" value="ECO:0007669"/>
    <property type="project" value="TreeGrafter"/>
</dbReference>
<evidence type="ECO:0000256" key="5">
    <source>
        <dbReference type="SAM" id="MobiDB-lite"/>
    </source>
</evidence>
<dbReference type="Pfam" id="PF10203">
    <property type="entry name" value="Pet191_N"/>
    <property type="match status" value="1"/>
</dbReference>
<dbReference type="KEGG" id="fas:105267815"/>